<dbReference type="InterPro" id="IPR017136">
    <property type="entry name" value="UCP037205"/>
</dbReference>
<organism evidence="1 2">
    <name type="scientific">Psychromonas aquatilis</name>
    <dbReference type="NCBI Taxonomy" id="2005072"/>
    <lineage>
        <taxon>Bacteria</taxon>
        <taxon>Pseudomonadati</taxon>
        <taxon>Pseudomonadota</taxon>
        <taxon>Gammaproteobacteria</taxon>
        <taxon>Alteromonadales</taxon>
        <taxon>Psychromonadaceae</taxon>
        <taxon>Psychromonas</taxon>
    </lineage>
</organism>
<dbReference type="PANTHER" id="PTHR37463">
    <property type="entry name" value="GSL3115 PROTEIN"/>
    <property type="match status" value="1"/>
</dbReference>
<accession>A0ABU9GT16</accession>
<dbReference type="Proteomes" id="UP001369082">
    <property type="component" value="Unassembled WGS sequence"/>
</dbReference>
<dbReference type="PANTHER" id="PTHR37463:SF1">
    <property type="entry name" value="DUF2256 DOMAIN-CONTAINING PROTEIN"/>
    <property type="match status" value="1"/>
</dbReference>
<reference evidence="1 2" key="1">
    <citation type="submission" date="2024-02" db="EMBL/GenBank/DDBJ databases">
        <title>Bacteria isolated from the canopy kelp, Nereocystis luetkeana.</title>
        <authorList>
            <person name="Pfister C.A."/>
            <person name="Younker I.T."/>
            <person name="Light S.H."/>
        </authorList>
    </citation>
    <scope>NUCLEOTIDE SEQUENCE [LARGE SCALE GENOMIC DNA]</scope>
    <source>
        <strain evidence="1 2">TI.1.05</strain>
    </source>
</reference>
<comment type="caution">
    <text evidence="1">The sequence shown here is derived from an EMBL/GenBank/DDBJ whole genome shotgun (WGS) entry which is preliminary data.</text>
</comment>
<name>A0ABU9GT16_9GAMM</name>
<sequence>MHKKPFLPSKICLTCNKPFSWRKKWQLNWEQVRYCSERCRRNKKTEQT</sequence>
<evidence type="ECO:0000313" key="2">
    <source>
        <dbReference type="Proteomes" id="UP001369082"/>
    </source>
</evidence>
<gene>
    <name evidence="1" type="ORF">V6256_12335</name>
</gene>
<protein>
    <submittedName>
        <fullName evidence="1">DUF2256 domain-containing protein</fullName>
    </submittedName>
</protein>
<dbReference type="Pfam" id="PF10013">
    <property type="entry name" value="DUF2256"/>
    <property type="match status" value="1"/>
</dbReference>
<dbReference type="RefSeq" id="WP_341598524.1">
    <property type="nucleotide sequence ID" value="NZ_JBAKAZ010000053.1"/>
</dbReference>
<dbReference type="EMBL" id="JBAKAZ010000053">
    <property type="protein sequence ID" value="MEL0630396.1"/>
    <property type="molecule type" value="Genomic_DNA"/>
</dbReference>
<dbReference type="PIRSF" id="PIRSF037205">
    <property type="entry name" value="UCP037205"/>
    <property type="match status" value="1"/>
</dbReference>
<evidence type="ECO:0000313" key="1">
    <source>
        <dbReference type="EMBL" id="MEL0630396.1"/>
    </source>
</evidence>
<keyword evidence="2" id="KW-1185">Reference proteome</keyword>
<proteinExistence type="predicted"/>